<dbReference type="PROSITE" id="PS00107">
    <property type="entry name" value="PROTEIN_KINASE_ATP"/>
    <property type="match status" value="1"/>
</dbReference>
<keyword evidence="7" id="KW-0418">Kinase</keyword>
<reference evidence="8" key="1">
    <citation type="journal article" date="2019" name="Nat. Commun.">
        <title>Expansion of phycobilisome linker gene families in mesophilic red algae.</title>
        <authorList>
            <person name="Lee J."/>
            <person name="Kim D."/>
            <person name="Bhattacharya D."/>
            <person name="Yoon H.S."/>
        </authorList>
    </citation>
    <scope>NUCLEOTIDE SEQUENCE [LARGE SCALE GENOMIC DNA]</scope>
    <source>
        <strain evidence="8">CCMP 1328</strain>
    </source>
</reference>
<dbReference type="InterPro" id="IPR008271">
    <property type="entry name" value="Ser/Thr_kinase_AS"/>
</dbReference>
<comment type="caution">
    <text evidence="7">The sequence shown here is derived from an EMBL/GenBank/DDBJ whole genome shotgun (WGS) entry which is preliminary data.</text>
</comment>
<dbReference type="AlphaFoldDB" id="A0A5J4YFF4"/>
<keyword evidence="5" id="KW-0175">Coiled coil</keyword>
<accession>A0A5J4YFF4</accession>
<dbReference type="EMBL" id="VRMN01000040">
    <property type="protein sequence ID" value="KAA8490246.1"/>
    <property type="molecule type" value="Genomic_DNA"/>
</dbReference>
<keyword evidence="7" id="KW-0675">Receptor</keyword>
<keyword evidence="2 3" id="KW-0067">ATP-binding</keyword>
<dbReference type="GO" id="GO:0004674">
    <property type="term" value="F:protein serine/threonine kinase activity"/>
    <property type="evidence" value="ECO:0007669"/>
    <property type="project" value="UniProtKB-KW"/>
</dbReference>
<dbReference type="InterPro" id="IPR011009">
    <property type="entry name" value="Kinase-like_dom_sf"/>
</dbReference>
<dbReference type="Proteomes" id="UP000324585">
    <property type="component" value="Unassembled WGS sequence"/>
</dbReference>
<evidence type="ECO:0000256" key="2">
    <source>
        <dbReference type="ARBA" id="ARBA00022840"/>
    </source>
</evidence>
<name>A0A5J4YFF4_PORPP</name>
<dbReference type="GO" id="GO:0005737">
    <property type="term" value="C:cytoplasm"/>
    <property type="evidence" value="ECO:0007669"/>
    <property type="project" value="TreeGrafter"/>
</dbReference>
<dbReference type="InterPro" id="IPR017441">
    <property type="entry name" value="Protein_kinase_ATP_BS"/>
</dbReference>
<evidence type="ECO:0000256" key="3">
    <source>
        <dbReference type="PROSITE-ProRule" id="PRU10141"/>
    </source>
</evidence>
<dbReference type="Pfam" id="PF00069">
    <property type="entry name" value="Pkinase"/>
    <property type="match status" value="1"/>
</dbReference>
<dbReference type="InterPro" id="IPR036537">
    <property type="entry name" value="Adaptor_Cbl_N_dom_sf"/>
</dbReference>
<dbReference type="CDD" id="cd00180">
    <property type="entry name" value="PKc"/>
    <property type="match status" value="1"/>
</dbReference>
<feature type="coiled-coil region" evidence="5">
    <location>
        <begin position="155"/>
        <end position="199"/>
    </location>
</feature>
<dbReference type="InterPro" id="IPR000719">
    <property type="entry name" value="Prot_kinase_dom"/>
</dbReference>
<gene>
    <name evidence="7" type="ORF">FVE85_9588</name>
</gene>
<dbReference type="CDD" id="cd21037">
    <property type="entry name" value="MLKL_NTD"/>
    <property type="match status" value="1"/>
</dbReference>
<dbReference type="PANTHER" id="PTHR24361">
    <property type="entry name" value="MITOGEN-ACTIVATED KINASE KINASE KINASE"/>
    <property type="match status" value="1"/>
</dbReference>
<dbReference type="OMA" id="AECANEK"/>
<evidence type="ECO:0000313" key="8">
    <source>
        <dbReference type="Proteomes" id="UP000324585"/>
    </source>
</evidence>
<dbReference type="PROSITE" id="PS00108">
    <property type="entry name" value="PROTEIN_KINASE_ST"/>
    <property type="match status" value="1"/>
</dbReference>
<comment type="similarity">
    <text evidence="4">Belongs to the protein kinase superfamily.</text>
</comment>
<keyword evidence="4" id="KW-0723">Serine/threonine-protein kinase</keyword>
<dbReference type="PROSITE" id="PS50011">
    <property type="entry name" value="PROTEIN_KINASE_DOM"/>
    <property type="match status" value="1"/>
</dbReference>
<dbReference type="SMART" id="SM00220">
    <property type="entry name" value="S_TKc"/>
    <property type="match status" value="1"/>
</dbReference>
<dbReference type="OrthoDB" id="4062651at2759"/>
<evidence type="ECO:0000313" key="7">
    <source>
        <dbReference type="EMBL" id="KAA8490246.1"/>
    </source>
</evidence>
<keyword evidence="7" id="KW-0808">Transferase</keyword>
<dbReference type="SUPFAM" id="SSF56112">
    <property type="entry name" value="Protein kinase-like (PK-like)"/>
    <property type="match status" value="1"/>
</dbReference>
<evidence type="ECO:0000256" key="4">
    <source>
        <dbReference type="RuleBase" id="RU000304"/>
    </source>
</evidence>
<keyword evidence="1 3" id="KW-0547">Nucleotide-binding</keyword>
<dbReference type="GO" id="GO:0007166">
    <property type="term" value="P:cell surface receptor signaling pathway"/>
    <property type="evidence" value="ECO:0007669"/>
    <property type="project" value="InterPro"/>
</dbReference>
<keyword evidence="8" id="KW-1185">Reference proteome</keyword>
<sequence>MAMVKRMPLQDGMKVAGAIIDEFGAAIPYVAIVYAVTKSITDYALAASANQESCRLLADRAMSIQNRLVAYFGPDSEKLKNKTHDLMDKSLLKCLSDLESALQSACSLVMKFSSAECANEKLLRALRAKNYLGEFQTCGDRLTELELQVSNIIIFKMARDQEQNHQESMRNQEQNQQELLRIQEQNQQLLRALQADRERDRLMLERELRALPERLAVLQMHSMSTNTPNPYVRASNSMGGNSVQPQLVEPWFIDVADVQKEERTSGKKGKYVMLGTGGFGTVFRGTCMGETVAIKQVNSSGEKAIQELKNELEMMWRVSHENIIQTHGGFYPLNGVKDHEDELPLIVLEYAPKGSLENYIFADGQKTLLPKDVLLSIFRGVLDGLKYLHASNVIHRDIKPQNILLMDDWTPKISDFGVATVMSSCSFANTMRGTGAIWHPRLSVVTSTTAPAMCGHTASCCSKWCSGETMFETEFTDVKF</sequence>
<dbReference type="GO" id="GO:0005524">
    <property type="term" value="F:ATP binding"/>
    <property type="evidence" value="ECO:0007669"/>
    <property type="project" value="UniProtKB-UniRule"/>
</dbReference>
<organism evidence="7 8">
    <name type="scientific">Porphyridium purpureum</name>
    <name type="common">Red alga</name>
    <name type="synonym">Porphyridium cruentum</name>
    <dbReference type="NCBI Taxonomy" id="35688"/>
    <lineage>
        <taxon>Eukaryota</taxon>
        <taxon>Rhodophyta</taxon>
        <taxon>Bangiophyceae</taxon>
        <taxon>Porphyridiales</taxon>
        <taxon>Porphyridiaceae</taxon>
        <taxon>Porphyridium</taxon>
    </lineage>
</organism>
<evidence type="ECO:0000256" key="1">
    <source>
        <dbReference type="ARBA" id="ARBA00022741"/>
    </source>
</evidence>
<proteinExistence type="inferred from homology"/>
<feature type="domain" description="Protein kinase" evidence="6">
    <location>
        <begin position="268"/>
        <end position="480"/>
    </location>
</feature>
<feature type="binding site" evidence="3">
    <location>
        <position position="295"/>
    </location>
    <ligand>
        <name>ATP</name>
        <dbReference type="ChEBI" id="CHEBI:30616"/>
    </ligand>
</feature>
<evidence type="ECO:0000256" key="5">
    <source>
        <dbReference type="SAM" id="Coils"/>
    </source>
</evidence>
<dbReference type="InterPro" id="IPR059179">
    <property type="entry name" value="MLKL-like_MCAfunc"/>
</dbReference>
<evidence type="ECO:0000259" key="6">
    <source>
        <dbReference type="PROSITE" id="PS50011"/>
    </source>
</evidence>
<dbReference type="Gene3D" id="1.20.930.20">
    <property type="entry name" value="Adaptor protein Cbl, N-terminal domain"/>
    <property type="match status" value="1"/>
</dbReference>
<protein>
    <submittedName>
        <fullName evidence="7">Putative cysteine-rich receptor-like protein kinase 39</fullName>
    </submittedName>
</protein>
<dbReference type="InterPro" id="IPR053235">
    <property type="entry name" value="Ser_Thr_kinase"/>
</dbReference>
<dbReference type="Gene3D" id="1.10.510.10">
    <property type="entry name" value="Transferase(Phosphotransferase) domain 1"/>
    <property type="match status" value="1"/>
</dbReference>